<feature type="domain" description="Peptidase S8/S53" evidence="6">
    <location>
        <begin position="224"/>
        <end position="389"/>
    </location>
</feature>
<feature type="active site" description="Charge relay system" evidence="4">
    <location>
        <position position="224"/>
    </location>
</feature>
<keyword evidence="2 4" id="KW-0378">Hydrolase</keyword>
<evidence type="ECO:0000256" key="1">
    <source>
        <dbReference type="ARBA" id="ARBA00022670"/>
    </source>
</evidence>
<feature type="signal peptide" evidence="5">
    <location>
        <begin position="1"/>
        <end position="21"/>
    </location>
</feature>
<dbReference type="EMBL" id="BMIO01000003">
    <property type="protein sequence ID" value="GGD39591.1"/>
    <property type="molecule type" value="Genomic_DNA"/>
</dbReference>
<keyword evidence="5" id="KW-0732">Signal</keyword>
<comment type="caution">
    <text evidence="7">The sequence shown here is derived from an EMBL/GenBank/DDBJ whole genome shotgun (WGS) entry which is preliminary data.</text>
</comment>
<dbReference type="GO" id="GO:0004252">
    <property type="term" value="F:serine-type endopeptidase activity"/>
    <property type="evidence" value="ECO:0007669"/>
    <property type="project" value="UniProtKB-UniRule"/>
</dbReference>
<keyword evidence="8" id="KW-1185">Reference proteome</keyword>
<dbReference type="PROSITE" id="PS51892">
    <property type="entry name" value="SUBTILASE"/>
    <property type="match status" value="1"/>
</dbReference>
<feature type="chain" id="PRO_5038092993" description="Peptidase S8/S53 domain-containing protein" evidence="5">
    <location>
        <begin position="22"/>
        <end position="420"/>
    </location>
</feature>
<accession>A0A916YCP2</accession>
<dbReference type="InterPro" id="IPR036852">
    <property type="entry name" value="Peptidase_S8/S53_dom_sf"/>
</dbReference>
<dbReference type="InterPro" id="IPR000209">
    <property type="entry name" value="Peptidase_S8/S53_dom"/>
</dbReference>
<evidence type="ECO:0000256" key="4">
    <source>
        <dbReference type="PROSITE-ProRule" id="PRU01240"/>
    </source>
</evidence>
<dbReference type="Pfam" id="PF00082">
    <property type="entry name" value="Peptidase_S8"/>
    <property type="match status" value="1"/>
</dbReference>
<dbReference type="OrthoDB" id="5405281at2"/>
<dbReference type="CDD" id="cd05561">
    <property type="entry name" value="Peptidases_S8_4"/>
    <property type="match status" value="1"/>
</dbReference>
<gene>
    <name evidence="7" type="ORF">GCM10010989_12200</name>
</gene>
<protein>
    <recommendedName>
        <fullName evidence="6">Peptidase S8/S53 domain-containing protein</fullName>
    </recommendedName>
</protein>
<evidence type="ECO:0000259" key="6">
    <source>
        <dbReference type="Pfam" id="PF00082"/>
    </source>
</evidence>
<dbReference type="GO" id="GO:0006508">
    <property type="term" value="P:proteolysis"/>
    <property type="evidence" value="ECO:0007669"/>
    <property type="project" value="UniProtKB-KW"/>
</dbReference>
<dbReference type="AlphaFoldDB" id="A0A916YCP2"/>
<dbReference type="SUPFAM" id="SSF52743">
    <property type="entry name" value="Subtilisin-like"/>
    <property type="match status" value="1"/>
</dbReference>
<dbReference type="RefSeq" id="WP_082924326.1">
    <property type="nucleotide sequence ID" value="NZ_LYWY01000032.1"/>
</dbReference>
<name>A0A916YCP2_9SPHN</name>
<proteinExistence type="inferred from homology"/>
<comment type="similarity">
    <text evidence="4">Belongs to the peptidase S8 family.</text>
</comment>
<dbReference type="PROSITE" id="PS00138">
    <property type="entry name" value="SUBTILASE_SER"/>
    <property type="match status" value="1"/>
</dbReference>
<feature type="active site" description="Charge relay system" evidence="4">
    <location>
        <position position="368"/>
    </location>
</feature>
<organism evidence="7 8">
    <name type="scientific">Croceicoccus pelagius</name>
    <dbReference type="NCBI Taxonomy" id="1703341"/>
    <lineage>
        <taxon>Bacteria</taxon>
        <taxon>Pseudomonadati</taxon>
        <taxon>Pseudomonadota</taxon>
        <taxon>Alphaproteobacteria</taxon>
        <taxon>Sphingomonadales</taxon>
        <taxon>Erythrobacteraceae</taxon>
        <taxon>Croceicoccus</taxon>
    </lineage>
</organism>
<sequence length="420" mass="42345">MRRTFLIIPLLVLAIGAPASAQGLGGLGGTLDRGLGDVGDVLGGVIEPVTRTAGDIGDGLGETVAQVADRLRRARIDRIADLLRRNRDTIALDRLGNPARRGELLVMDAAPSGVAAAGAAGFAVMEESEVEGLGLSVLRLSVPEGMDLDEAEETLAALMPSASVSADVLHFRSGSAEALQLAFAGSGAARIDTAVGMIDGAPGKGVSLVAQRGFAKGAPAPSDHGSAVGSLLNHAGVANLRVADVYGTDPAGGNALAIAKGLGWLVEGGSKVVTISLVGPESPLVSRAVAAAQKRGTIVVAAVGNDGPASPPAYPASYTGVVAVTGVDRHDRALIEAGRALHLDYAAPGADMKGRDRKGRSKELRGTSYATPLVAARIAAALSGGGNWRRALDGEAKDLGVKGADDTYGRGLVCGSCVKR</sequence>
<dbReference type="InterPro" id="IPR023828">
    <property type="entry name" value="Peptidase_S8_Ser-AS"/>
</dbReference>
<dbReference type="Proteomes" id="UP000598997">
    <property type="component" value="Unassembled WGS sequence"/>
</dbReference>
<dbReference type="Gene3D" id="3.40.50.200">
    <property type="entry name" value="Peptidase S8/S53 domain"/>
    <property type="match status" value="1"/>
</dbReference>
<evidence type="ECO:0000256" key="5">
    <source>
        <dbReference type="SAM" id="SignalP"/>
    </source>
</evidence>
<evidence type="ECO:0000256" key="2">
    <source>
        <dbReference type="ARBA" id="ARBA00022801"/>
    </source>
</evidence>
<reference evidence="7 8" key="1">
    <citation type="journal article" date="2014" name="Int. J. Syst. Evol. Microbiol.">
        <title>Complete genome sequence of Corynebacterium casei LMG S-19264T (=DSM 44701T), isolated from a smear-ripened cheese.</title>
        <authorList>
            <consortium name="US DOE Joint Genome Institute (JGI-PGF)"/>
            <person name="Walter F."/>
            <person name="Albersmeier A."/>
            <person name="Kalinowski J."/>
            <person name="Ruckert C."/>
        </authorList>
    </citation>
    <scope>NUCLEOTIDE SEQUENCE [LARGE SCALE GENOMIC DNA]</scope>
    <source>
        <strain evidence="7 8">CGMCC 1.15358</strain>
    </source>
</reference>
<evidence type="ECO:0000313" key="7">
    <source>
        <dbReference type="EMBL" id="GGD39591.1"/>
    </source>
</evidence>
<keyword evidence="1 4" id="KW-0645">Protease</keyword>
<keyword evidence="3 4" id="KW-0720">Serine protease</keyword>
<feature type="active site" description="Charge relay system" evidence="4">
    <location>
        <position position="199"/>
    </location>
</feature>
<evidence type="ECO:0000256" key="3">
    <source>
        <dbReference type="ARBA" id="ARBA00022825"/>
    </source>
</evidence>
<evidence type="ECO:0000313" key="8">
    <source>
        <dbReference type="Proteomes" id="UP000598997"/>
    </source>
</evidence>